<reference evidence="14" key="1">
    <citation type="submission" date="2013-01" db="EMBL/GenBank/DDBJ databases">
        <title>Draft Genome Sequence of a Mulberry Tree, Morus notabilis C.K. Schneid.</title>
        <authorList>
            <person name="He N."/>
            <person name="Zhao S."/>
        </authorList>
    </citation>
    <scope>NUCLEOTIDE SEQUENCE</scope>
</reference>
<keyword evidence="14" id="KW-1185">Reference proteome</keyword>
<evidence type="ECO:0000256" key="1">
    <source>
        <dbReference type="ARBA" id="ARBA00004584"/>
    </source>
</evidence>
<organism evidence="13 14">
    <name type="scientific">Morus notabilis</name>
    <dbReference type="NCBI Taxonomy" id="981085"/>
    <lineage>
        <taxon>Eukaryota</taxon>
        <taxon>Viridiplantae</taxon>
        <taxon>Streptophyta</taxon>
        <taxon>Embryophyta</taxon>
        <taxon>Tracheophyta</taxon>
        <taxon>Spermatophyta</taxon>
        <taxon>Magnoliopsida</taxon>
        <taxon>eudicotyledons</taxon>
        <taxon>Gunneridae</taxon>
        <taxon>Pentapetalae</taxon>
        <taxon>rosids</taxon>
        <taxon>fabids</taxon>
        <taxon>Rosales</taxon>
        <taxon>Moraceae</taxon>
        <taxon>Moreae</taxon>
        <taxon>Morus</taxon>
    </lineage>
</organism>
<evidence type="ECO:0000256" key="4">
    <source>
        <dbReference type="ARBA" id="ARBA00022618"/>
    </source>
</evidence>
<dbReference type="EMBL" id="KE345081">
    <property type="protein sequence ID" value="EXB93575.1"/>
    <property type="molecule type" value="Genomic_DNA"/>
</dbReference>
<dbReference type="CDD" id="cd23784">
    <property type="entry name" value="RWD_Spc25"/>
    <property type="match status" value="1"/>
</dbReference>
<dbReference type="OrthoDB" id="6353017at2759"/>
<proteinExistence type="inferred from homology"/>
<gene>
    <name evidence="13" type="ORF">L484_014567</name>
</gene>
<dbReference type="GO" id="GO:0051301">
    <property type="term" value="P:cell division"/>
    <property type="evidence" value="ECO:0007669"/>
    <property type="project" value="UniProtKB-UniRule"/>
</dbReference>
<dbReference type="InterPro" id="IPR013255">
    <property type="entry name" value="Spc25_C"/>
</dbReference>
<evidence type="ECO:0000313" key="14">
    <source>
        <dbReference type="Proteomes" id="UP000030645"/>
    </source>
</evidence>
<accession>W9S7J7</accession>
<comment type="similarity">
    <text evidence="2 9">Belongs to the SPC25 family.</text>
</comment>
<evidence type="ECO:0000256" key="6">
    <source>
        <dbReference type="ARBA" id="ARBA00023054"/>
    </source>
</evidence>
<comment type="subunit">
    <text evidence="9">Component of the NDC80 complex.</text>
</comment>
<keyword evidence="7 9" id="KW-0131">Cell cycle</keyword>
<dbReference type="GO" id="GO:0005634">
    <property type="term" value="C:nucleus"/>
    <property type="evidence" value="ECO:0007669"/>
    <property type="project" value="UniProtKB-SubCell"/>
</dbReference>
<keyword evidence="9" id="KW-0995">Kinetochore</keyword>
<evidence type="ECO:0000256" key="7">
    <source>
        <dbReference type="ARBA" id="ARBA00023306"/>
    </source>
</evidence>
<name>W9S7J7_9ROSA</name>
<keyword evidence="6 10" id="KW-0175">Coiled coil</keyword>
<feature type="compositionally biased region" description="Basic and acidic residues" evidence="11">
    <location>
        <begin position="267"/>
        <end position="293"/>
    </location>
</feature>
<keyword evidence="4 9" id="KW-0132">Cell division</keyword>
<dbReference type="PANTHER" id="PTHR14281">
    <property type="entry name" value="KINETOCHORE PROTEIN SPC25-RELATED"/>
    <property type="match status" value="1"/>
</dbReference>
<comment type="subcellular location">
    <subcellularLocation>
        <location evidence="1">Chromosome</location>
        <location evidence="1">Centromere</location>
    </subcellularLocation>
    <subcellularLocation>
        <location evidence="9">Nucleus</location>
    </subcellularLocation>
    <subcellularLocation>
        <location evidence="9">Chromosome</location>
        <location evidence="9">Centromere</location>
        <location evidence="9">Kinetochore</location>
    </subcellularLocation>
</comment>
<sequence>MDSRAVESVKTNLESLRMACDGAIVPERLFIDALTTSFRESFSSIRSRAQETVQSQGKLVEVKARLREAEDDLVKALSVKNRKEAKRIALIDSLTASKARVEELKMKVHDQRAKRDAYAAIISKQLSVSEETNCQNEKGEIQEAISWYNRVLGFHVEGGHGVRFIFKNISMKNPNEEFSFTIRHADDTYTLLDCDPHLDDVKELILELNRMNGLFKFVRIMRQKFQEAAAQGLLPEPTSPFQESAMVSTSAPALSISIDRSESLAKKSESLAKKSESLAKKSEHHVQRREGLRSSKKQNRGKGAIDSI</sequence>
<evidence type="ECO:0000256" key="9">
    <source>
        <dbReference type="RuleBase" id="RU367150"/>
    </source>
</evidence>
<dbReference type="Pfam" id="PF08234">
    <property type="entry name" value="Spindle_Spc25"/>
    <property type="match status" value="1"/>
</dbReference>
<dbReference type="Proteomes" id="UP000030645">
    <property type="component" value="Unassembled WGS sequence"/>
</dbReference>
<evidence type="ECO:0000313" key="13">
    <source>
        <dbReference type="EMBL" id="EXB93575.1"/>
    </source>
</evidence>
<dbReference type="Gene3D" id="3.30.457.50">
    <property type="entry name" value="Chromosome segregation protein Spc25"/>
    <property type="match status" value="1"/>
</dbReference>
<evidence type="ECO:0000256" key="11">
    <source>
        <dbReference type="SAM" id="MobiDB-lite"/>
    </source>
</evidence>
<evidence type="ECO:0000256" key="5">
    <source>
        <dbReference type="ARBA" id="ARBA00022776"/>
    </source>
</evidence>
<keyword evidence="3 9" id="KW-0158">Chromosome</keyword>
<dbReference type="GO" id="GO:0031262">
    <property type="term" value="C:Ndc80 complex"/>
    <property type="evidence" value="ECO:0007669"/>
    <property type="project" value="InterPro"/>
</dbReference>
<evidence type="ECO:0000259" key="12">
    <source>
        <dbReference type="Pfam" id="PF08234"/>
    </source>
</evidence>
<dbReference type="AlphaFoldDB" id="W9S7J7"/>
<feature type="domain" description="Chromosome segregation protein Spc25 C-terminal" evidence="12">
    <location>
        <begin position="158"/>
        <end position="226"/>
    </location>
</feature>
<evidence type="ECO:0000256" key="10">
    <source>
        <dbReference type="SAM" id="Coils"/>
    </source>
</evidence>
<dbReference type="InterPro" id="IPR045143">
    <property type="entry name" value="Spc25"/>
</dbReference>
<comment type="function">
    <text evidence="9">Acts as a component of the essential kinetochore-associated NDC80 complex, which is required for chromosome segregation and spindle checkpoint activity.</text>
</comment>
<dbReference type="STRING" id="981085.W9S7J7"/>
<keyword evidence="9" id="KW-0539">Nucleus</keyword>
<dbReference type="KEGG" id="mnt:21397701"/>
<evidence type="ECO:0000256" key="3">
    <source>
        <dbReference type="ARBA" id="ARBA00022454"/>
    </source>
</evidence>
<dbReference type="GO" id="GO:0007059">
    <property type="term" value="P:chromosome segregation"/>
    <property type="evidence" value="ECO:0007669"/>
    <property type="project" value="InterPro"/>
</dbReference>
<dbReference type="eggNOG" id="KOG4657">
    <property type="taxonomic scope" value="Eukaryota"/>
</dbReference>
<evidence type="ECO:0000256" key="2">
    <source>
        <dbReference type="ARBA" id="ARBA00006379"/>
    </source>
</evidence>
<feature type="coiled-coil region" evidence="10">
    <location>
        <begin position="59"/>
        <end position="86"/>
    </location>
</feature>
<keyword evidence="5 9" id="KW-0498">Mitosis</keyword>
<dbReference type="FunFam" id="3.30.457.50:FF:000001">
    <property type="entry name" value="Probable kinetochore protein spc25"/>
    <property type="match status" value="1"/>
</dbReference>
<feature type="region of interest" description="Disordered" evidence="11">
    <location>
        <begin position="267"/>
        <end position="308"/>
    </location>
</feature>
<dbReference type="PANTHER" id="PTHR14281:SF0">
    <property type="entry name" value="KINETOCHORE PROTEIN SPC25"/>
    <property type="match status" value="1"/>
</dbReference>
<keyword evidence="8 9" id="KW-0137">Centromere</keyword>
<evidence type="ECO:0000256" key="8">
    <source>
        <dbReference type="ARBA" id="ARBA00023328"/>
    </source>
</evidence>
<protein>
    <recommendedName>
        <fullName evidence="9">Kinetochore protein SPC25</fullName>
    </recommendedName>
</protein>